<dbReference type="RefSeq" id="WP_345311063.1">
    <property type="nucleotide sequence ID" value="NZ_BAABLN010000016.1"/>
</dbReference>
<protein>
    <submittedName>
        <fullName evidence="2">Uncharacterized protein</fullName>
    </submittedName>
</protein>
<evidence type="ECO:0000313" key="3">
    <source>
        <dbReference type="Proteomes" id="UP001501446"/>
    </source>
</evidence>
<feature type="region of interest" description="Disordered" evidence="1">
    <location>
        <begin position="79"/>
        <end position="114"/>
    </location>
</feature>
<reference evidence="3" key="1">
    <citation type="journal article" date="2019" name="Int. J. Syst. Evol. Microbiol.">
        <title>The Global Catalogue of Microorganisms (GCM) 10K type strain sequencing project: providing services to taxonomists for standard genome sequencing and annotation.</title>
        <authorList>
            <consortium name="The Broad Institute Genomics Platform"/>
            <consortium name="The Broad Institute Genome Sequencing Center for Infectious Disease"/>
            <person name="Wu L."/>
            <person name="Ma J."/>
        </authorList>
    </citation>
    <scope>NUCLEOTIDE SEQUENCE [LARGE SCALE GENOMIC DNA]</scope>
    <source>
        <strain evidence="3">JCM 18958</strain>
    </source>
</reference>
<name>A0ABP8WYA1_9MICC</name>
<organism evidence="2 3">
    <name type="scientific">Kocuria gwangalliensis</name>
    <dbReference type="NCBI Taxonomy" id="501592"/>
    <lineage>
        <taxon>Bacteria</taxon>
        <taxon>Bacillati</taxon>
        <taxon>Actinomycetota</taxon>
        <taxon>Actinomycetes</taxon>
        <taxon>Micrococcales</taxon>
        <taxon>Micrococcaceae</taxon>
        <taxon>Kocuria</taxon>
    </lineage>
</organism>
<comment type="caution">
    <text evidence="2">The sequence shown here is derived from an EMBL/GenBank/DDBJ whole genome shotgun (WGS) entry which is preliminary data.</text>
</comment>
<evidence type="ECO:0000313" key="2">
    <source>
        <dbReference type="EMBL" id="GAA4697602.1"/>
    </source>
</evidence>
<evidence type="ECO:0000256" key="1">
    <source>
        <dbReference type="SAM" id="MobiDB-lite"/>
    </source>
</evidence>
<accession>A0ABP8WYA1</accession>
<gene>
    <name evidence="2" type="ORF">GCM10025781_14590</name>
</gene>
<sequence length="114" mass="12471">MAKLTDPQQAEEAAQRLLKDRMDYVRAAITARGALDEARDALKEAEKDDTAAFQAAVTTGGWTAEELRKIGLTAPEKVKRVQRRQQATKPATDTYAEEPVANNGKPVARSFDVA</sequence>
<dbReference type="EMBL" id="BAABLN010000016">
    <property type="protein sequence ID" value="GAA4697602.1"/>
    <property type="molecule type" value="Genomic_DNA"/>
</dbReference>
<proteinExistence type="predicted"/>
<dbReference type="Proteomes" id="UP001501446">
    <property type="component" value="Unassembled WGS sequence"/>
</dbReference>
<keyword evidence="3" id="KW-1185">Reference proteome</keyword>